<keyword evidence="4" id="KW-1185">Reference proteome</keyword>
<accession>A0ABU7FUZ9</accession>
<dbReference type="RefSeq" id="WP_329512309.1">
    <property type="nucleotide sequence ID" value="NZ_BAAAYZ010000113.1"/>
</dbReference>
<dbReference type="InterPro" id="IPR011707">
    <property type="entry name" value="Cu-oxidase-like_N"/>
</dbReference>
<comment type="caution">
    <text evidence="3">The sequence shown here is derived from an EMBL/GenBank/DDBJ whole genome shotgun (WGS) entry which is preliminary data.</text>
</comment>
<dbReference type="Pfam" id="PF07732">
    <property type="entry name" value="Cu-oxidase_3"/>
    <property type="match status" value="1"/>
</dbReference>
<dbReference type="Proteomes" id="UP001333996">
    <property type="component" value="Unassembled WGS sequence"/>
</dbReference>
<feature type="region of interest" description="Disordered" evidence="1">
    <location>
        <begin position="40"/>
        <end position="136"/>
    </location>
</feature>
<name>A0ABU7FUZ9_9ACTN</name>
<proteinExistence type="predicted"/>
<evidence type="ECO:0000313" key="4">
    <source>
        <dbReference type="Proteomes" id="UP001333996"/>
    </source>
</evidence>
<evidence type="ECO:0000313" key="3">
    <source>
        <dbReference type="EMBL" id="MED7827940.1"/>
    </source>
</evidence>
<gene>
    <name evidence="3" type="ORF">VXC91_40165</name>
</gene>
<sequence>MSLDLGGRSVRTWAYNEAVPGPLMRVTAGDVLNLTLANRRSAATTPRAHGVRLPSPQGRIGAAPWQARVVPPKAPGDQRGRLGRRRRNPSRRSWKGQSNVVFSRWSPRACRPSGRGGHRPARPTRCAERSPGTGSA</sequence>
<evidence type="ECO:0000256" key="1">
    <source>
        <dbReference type="SAM" id="MobiDB-lite"/>
    </source>
</evidence>
<feature type="domain" description="Plastocyanin-like" evidence="2">
    <location>
        <begin position="6"/>
        <end position="73"/>
    </location>
</feature>
<dbReference type="InterPro" id="IPR008972">
    <property type="entry name" value="Cupredoxin"/>
</dbReference>
<dbReference type="SUPFAM" id="SSF49503">
    <property type="entry name" value="Cupredoxins"/>
    <property type="match status" value="1"/>
</dbReference>
<reference evidence="3" key="1">
    <citation type="submission" date="2024-01" db="EMBL/GenBank/DDBJ databases">
        <title>First draft genome sequence data of TA4-1, the type strain of Gram-positive actinobacterium Streptomyces chiangmaiensis.</title>
        <authorList>
            <person name="Yasawong M."/>
            <person name="Nantapong N."/>
        </authorList>
    </citation>
    <scope>NUCLEOTIDE SEQUENCE</scope>
    <source>
        <strain evidence="3">TA4-1</strain>
    </source>
</reference>
<organism evidence="3 4">
    <name type="scientific">Streptomyces chiangmaiensis</name>
    <dbReference type="NCBI Taxonomy" id="766497"/>
    <lineage>
        <taxon>Bacteria</taxon>
        <taxon>Bacillati</taxon>
        <taxon>Actinomycetota</taxon>
        <taxon>Actinomycetes</taxon>
        <taxon>Kitasatosporales</taxon>
        <taxon>Streptomycetaceae</taxon>
        <taxon>Streptomyces</taxon>
    </lineage>
</organism>
<dbReference type="Gene3D" id="2.60.40.420">
    <property type="entry name" value="Cupredoxins - blue copper proteins"/>
    <property type="match status" value="1"/>
</dbReference>
<dbReference type="EMBL" id="JAYWVC010000290">
    <property type="protein sequence ID" value="MED7827940.1"/>
    <property type="molecule type" value="Genomic_DNA"/>
</dbReference>
<protein>
    <submittedName>
        <fullName evidence="3">Multicopper oxidase domain-containing protein</fullName>
    </submittedName>
</protein>
<evidence type="ECO:0000259" key="2">
    <source>
        <dbReference type="Pfam" id="PF07732"/>
    </source>
</evidence>
<feature type="compositionally biased region" description="Basic residues" evidence="1">
    <location>
        <begin position="81"/>
        <end position="94"/>
    </location>
</feature>